<evidence type="ECO:0000256" key="6">
    <source>
        <dbReference type="PROSITE-ProRule" id="PRU00433"/>
    </source>
</evidence>
<feature type="domain" description="Cytochrome c" evidence="7">
    <location>
        <begin position="394"/>
        <end position="502"/>
    </location>
</feature>
<dbReference type="GO" id="GO:0020037">
    <property type="term" value="F:heme binding"/>
    <property type="evidence" value="ECO:0007669"/>
    <property type="project" value="InterPro"/>
</dbReference>
<dbReference type="Proteomes" id="UP000008850">
    <property type="component" value="Chromosome"/>
</dbReference>
<protein>
    <recommendedName>
        <fullName evidence="7">Cytochrome c domain-containing protein</fullName>
    </recommendedName>
</protein>
<dbReference type="STRING" id="1082931.KKY_2813"/>
<dbReference type="eggNOG" id="COG1858">
    <property type="taxonomic scope" value="Bacteria"/>
</dbReference>
<evidence type="ECO:0000256" key="1">
    <source>
        <dbReference type="ARBA" id="ARBA00004196"/>
    </source>
</evidence>
<dbReference type="PATRIC" id="fig|1082931.4.peg.2781"/>
<reference evidence="8 9" key="1">
    <citation type="journal article" date="2012" name="J. Bacteriol.">
        <title>Complete genome sequence of Pelagibacterium halotolerans B2T.</title>
        <authorList>
            <person name="Huo Y.Y."/>
            <person name="Cheng H."/>
            <person name="Han X.F."/>
            <person name="Jiang X.W."/>
            <person name="Sun C."/>
            <person name="Zhang X.Q."/>
            <person name="Zhu X.F."/>
            <person name="Liu Y.F."/>
            <person name="Li P.F."/>
            <person name="Ni P.X."/>
            <person name="Wu M."/>
        </authorList>
    </citation>
    <scope>NUCLEOTIDE SEQUENCE [LARGE SCALE GENOMIC DNA]</scope>
    <source>
        <strain evidence="9">DSM 22347 / JCM 15775 / CGMCC 1.7692 / B2</strain>
    </source>
</reference>
<dbReference type="GO" id="GO:0046872">
    <property type="term" value="F:metal ion binding"/>
    <property type="evidence" value="ECO:0007669"/>
    <property type="project" value="UniProtKB-KW"/>
</dbReference>
<gene>
    <name evidence="8" type="ordered locus">KKY_2813</name>
</gene>
<proteinExistence type="predicted"/>
<dbReference type="EMBL" id="CP003075">
    <property type="protein sequence ID" value="AEQ52819.1"/>
    <property type="molecule type" value="Genomic_DNA"/>
</dbReference>
<evidence type="ECO:0000256" key="2">
    <source>
        <dbReference type="ARBA" id="ARBA00022617"/>
    </source>
</evidence>
<dbReference type="InterPro" id="IPR009056">
    <property type="entry name" value="Cyt_c-like_dom"/>
</dbReference>
<dbReference type="RefSeq" id="WP_014131966.1">
    <property type="nucleotide sequence ID" value="NC_016078.1"/>
</dbReference>
<dbReference type="InterPro" id="IPR036909">
    <property type="entry name" value="Cyt_c-like_dom_sf"/>
</dbReference>
<dbReference type="GO" id="GO:0009055">
    <property type="term" value="F:electron transfer activity"/>
    <property type="evidence" value="ECO:0007669"/>
    <property type="project" value="InterPro"/>
</dbReference>
<evidence type="ECO:0000259" key="7">
    <source>
        <dbReference type="PROSITE" id="PS51007"/>
    </source>
</evidence>
<evidence type="ECO:0000313" key="8">
    <source>
        <dbReference type="EMBL" id="AEQ52819.1"/>
    </source>
</evidence>
<dbReference type="GO" id="GO:0004130">
    <property type="term" value="F:cytochrome-c peroxidase activity"/>
    <property type="evidence" value="ECO:0007669"/>
    <property type="project" value="TreeGrafter"/>
</dbReference>
<evidence type="ECO:0000313" key="9">
    <source>
        <dbReference type="Proteomes" id="UP000008850"/>
    </source>
</evidence>
<organism evidence="8 9">
    <name type="scientific">Pelagibacterium halotolerans (strain DSM 22347 / JCM 15775 / CGMCC 1.7692 / B2)</name>
    <dbReference type="NCBI Taxonomy" id="1082931"/>
    <lineage>
        <taxon>Bacteria</taxon>
        <taxon>Pseudomonadati</taxon>
        <taxon>Pseudomonadota</taxon>
        <taxon>Alphaproteobacteria</taxon>
        <taxon>Hyphomicrobiales</taxon>
        <taxon>Devosiaceae</taxon>
        <taxon>Pelagibacterium</taxon>
    </lineage>
</organism>
<sequence length="612" mass="67169">MVLLAPTAFSTVVTEEPWHPAAAAYRSMLFMADLVPAPWDEIRRAYEEPHPAAAIQRPASTYFDTLPADMNVAIVDAIASENRQALYEASTRAVSWLARAALAETAAALADPGRAQQKALEAQAYYRAFASFIEEADREAARRLGFAWLELMSAIGTTGVMGANVIGTDEETFQRARAEIDAYLAANFEPTSFVERRTLPPLPESVVATRGEVQVAAWLPPGSSLADQDPLPRLVLNFEERGIDEAELPLIAFGDMLFDSPNIFGEPARSLGITCSTCHNRSDINQSFFIPGISHQPGAVDVRGSFFNPLFNDQRRGSLDIPTLRGLRFTGPYGRDGRFASLSEFTRNVIVSEFGGPEPTPFQLDALVAYMLEFDFLPNTRIDGMGRLTAGATDSELRGEELFRRPFAQMDGRSCASCHVPSSAFLDRQSHNIGSDSEGYGGAMDGYFDTPTLLGINFTAPYFHDGSQPTLASVVDWFDTRFELGLADQAQDDLVAYLQAVGAADEPYQTFDGLDTVFRLAWEELTTFATTFDTLARNRDAVNANLMLETVALDLALDATGMLNSAARAQVFELVDILNGMRTAVNAGNWTEAETLWGNFQELRDAYEDDMY</sequence>
<dbReference type="Gene3D" id="1.10.760.10">
    <property type="entry name" value="Cytochrome c-like domain"/>
    <property type="match status" value="2"/>
</dbReference>
<keyword evidence="2 6" id="KW-0349">Heme</keyword>
<dbReference type="InterPro" id="IPR004852">
    <property type="entry name" value="Di-haem_cyt_c_peroxidsae"/>
</dbReference>
<dbReference type="AlphaFoldDB" id="G4RDN3"/>
<comment type="subcellular location">
    <subcellularLocation>
        <location evidence="1">Cell envelope</location>
    </subcellularLocation>
</comment>
<dbReference type="InterPro" id="IPR051395">
    <property type="entry name" value="Cytochrome_c_Peroxidase/MauG"/>
</dbReference>
<dbReference type="PROSITE" id="PS51007">
    <property type="entry name" value="CYTC"/>
    <property type="match status" value="1"/>
</dbReference>
<keyword evidence="4" id="KW-0560">Oxidoreductase</keyword>
<evidence type="ECO:0000256" key="5">
    <source>
        <dbReference type="ARBA" id="ARBA00023004"/>
    </source>
</evidence>
<dbReference type="HOGENOM" id="CLU_030950_0_0_5"/>
<dbReference type="Pfam" id="PF03150">
    <property type="entry name" value="CCP_MauG"/>
    <property type="match status" value="1"/>
</dbReference>
<evidence type="ECO:0000256" key="3">
    <source>
        <dbReference type="ARBA" id="ARBA00022723"/>
    </source>
</evidence>
<dbReference type="KEGG" id="phl:KKY_2813"/>
<keyword evidence="3 6" id="KW-0479">Metal-binding</keyword>
<keyword evidence="9" id="KW-1185">Reference proteome</keyword>
<dbReference type="GO" id="GO:0030313">
    <property type="term" value="C:cell envelope"/>
    <property type="evidence" value="ECO:0007669"/>
    <property type="project" value="UniProtKB-SubCell"/>
</dbReference>
<evidence type="ECO:0000256" key="4">
    <source>
        <dbReference type="ARBA" id="ARBA00023002"/>
    </source>
</evidence>
<dbReference type="PANTHER" id="PTHR30600">
    <property type="entry name" value="CYTOCHROME C PEROXIDASE-RELATED"/>
    <property type="match status" value="1"/>
</dbReference>
<dbReference type="SUPFAM" id="SSF46626">
    <property type="entry name" value="Cytochrome c"/>
    <property type="match status" value="2"/>
</dbReference>
<name>G4RDN3_PELHB</name>
<keyword evidence="5 6" id="KW-0408">Iron</keyword>
<accession>G4RDN3</accession>